<evidence type="ECO:0000256" key="2">
    <source>
        <dbReference type="SAM" id="Phobius"/>
    </source>
</evidence>
<keyword evidence="4" id="KW-1185">Reference proteome</keyword>
<comment type="caution">
    <text evidence="3">The sequence shown here is derived from an EMBL/GenBank/DDBJ whole genome shotgun (WGS) entry which is preliminary data.</text>
</comment>
<keyword evidence="2" id="KW-0472">Membrane</keyword>
<reference evidence="3" key="1">
    <citation type="journal article" date="2020" name="Fungal Divers.">
        <title>Resolving the Mortierellaceae phylogeny through synthesis of multi-gene phylogenetics and phylogenomics.</title>
        <authorList>
            <person name="Vandepol N."/>
            <person name="Liber J."/>
            <person name="Desiro A."/>
            <person name="Na H."/>
            <person name="Kennedy M."/>
            <person name="Barry K."/>
            <person name="Grigoriev I.V."/>
            <person name="Miller A.N."/>
            <person name="O'Donnell K."/>
            <person name="Stajich J.E."/>
            <person name="Bonito G."/>
        </authorList>
    </citation>
    <scope>NUCLEOTIDE SEQUENCE</scope>
    <source>
        <strain evidence="3">NRRL 28262</strain>
    </source>
</reference>
<feature type="region of interest" description="Disordered" evidence="1">
    <location>
        <begin position="283"/>
        <end position="312"/>
    </location>
</feature>
<dbReference type="InterPro" id="IPR035213">
    <property type="entry name" value="DUF5321"/>
</dbReference>
<evidence type="ECO:0000313" key="4">
    <source>
        <dbReference type="Proteomes" id="UP001194580"/>
    </source>
</evidence>
<sequence>MATATSTRQITKISHHLLASTRLSSVTSTSTTTTTTMFARLHRRQLTLSTTVWNKNNRPIDQPSTRINSLNLNLEAPPVVPESGESIKSIDQVMKEIQREAELKAAHANAQYSHLSDPVVDTSKEQQQQAGSESESQQEQRYQHSSSENPYADANTNAYESSSSGGVPPPKLPKKPSRFWIYMYQILYWSAIGSIPVHLLLTKGEAKDLKARQEWKISVLTDMRDKLRRGESVEEEEALLTVGHDRSKREEQVDEKYFEDLLQSAEKMDFIFSKDKEAALAVTTSTPTPAPATAAPVVPRKPAPPKSEKSYL</sequence>
<keyword evidence="2" id="KW-1133">Transmembrane helix</keyword>
<evidence type="ECO:0000313" key="3">
    <source>
        <dbReference type="EMBL" id="KAG0276315.1"/>
    </source>
</evidence>
<feature type="compositionally biased region" description="Low complexity" evidence="1">
    <location>
        <begin position="125"/>
        <end position="148"/>
    </location>
</feature>
<organism evidence="3 4">
    <name type="scientific">Linnemannia exigua</name>
    <dbReference type="NCBI Taxonomy" id="604196"/>
    <lineage>
        <taxon>Eukaryota</taxon>
        <taxon>Fungi</taxon>
        <taxon>Fungi incertae sedis</taxon>
        <taxon>Mucoromycota</taxon>
        <taxon>Mortierellomycotina</taxon>
        <taxon>Mortierellomycetes</taxon>
        <taxon>Mortierellales</taxon>
        <taxon>Mortierellaceae</taxon>
        <taxon>Linnemannia</taxon>
    </lineage>
</organism>
<name>A0AAD4DH06_9FUNG</name>
<feature type="transmembrane region" description="Helical" evidence="2">
    <location>
        <begin position="179"/>
        <end position="201"/>
    </location>
</feature>
<keyword evidence="2" id="KW-0812">Transmembrane</keyword>
<proteinExistence type="predicted"/>
<accession>A0AAD4DH06</accession>
<feature type="compositionally biased region" description="Low complexity" evidence="1">
    <location>
        <begin position="283"/>
        <end position="298"/>
    </location>
</feature>
<dbReference type="Pfam" id="PF17254">
    <property type="entry name" value="DUF5321"/>
    <property type="match status" value="1"/>
</dbReference>
<evidence type="ECO:0000256" key="1">
    <source>
        <dbReference type="SAM" id="MobiDB-lite"/>
    </source>
</evidence>
<protein>
    <submittedName>
        <fullName evidence="3">Uncharacterized protein</fullName>
    </submittedName>
</protein>
<feature type="region of interest" description="Disordered" evidence="1">
    <location>
        <begin position="109"/>
        <end position="170"/>
    </location>
</feature>
<dbReference type="AlphaFoldDB" id="A0AAD4DH06"/>
<gene>
    <name evidence="3" type="ORF">BGZ95_007708</name>
</gene>
<dbReference type="EMBL" id="JAAAIL010000384">
    <property type="protein sequence ID" value="KAG0276315.1"/>
    <property type="molecule type" value="Genomic_DNA"/>
</dbReference>
<dbReference type="Proteomes" id="UP001194580">
    <property type="component" value="Unassembled WGS sequence"/>
</dbReference>